<dbReference type="OrthoDB" id="273067at2759"/>
<dbReference type="InterPro" id="IPR042626">
    <property type="entry name" value="THOC6"/>
</dbReference>
<keyword evidence="3" id="KW-0677">Repeat</keyword>
<gene>
    <name evidence="5" type="ORF">SI8410_09013568</name>
</gene>
<dbReference type="Gene3D" id="2.130.10.10">
    <property type="entry name" value="YVTN repeat-like/Quinoprotein amine dehydrogenase"/>
    <property type="match status" value="2"/>
</dbReference>
<evidence type="ECO:0000313" key="5">
    <source>
        <dbReference type="EMBL" id="CAA7402890.1"/>
    </source>
</evidence>
<dbReference type="Pfam" id="PF00400">
    <property type="entry name" value="WD40"/>
    <property type="match status" value="3"/>
</dbReference>
<dbReference type="PROSITE" id="PS00678">
    <property type="entry name" value="WD_REPEATS_1"/>
    <property type="match status" value="1"/>
</dbReference>
<dbReference type="PROSITE" id="PS50294">
    <property type="entry name" value="WD_REPEATS_REGION"/>
    <property type="match status" value="1"/>
</dbReference>
<keyword evidence="2 4" id="KW-0853">WD repeat</keyword>
<dbReference type="AlphaFoldDB" id="A0A7I8KYQ1"/>
<evidence type="ECO:0000256" key="1">
    <source>
        <dbReference type="ARBA" id="ARBA00009728"/>
    </source>
</evidence>
<dbReference type="EMBL" id="LR746272">
    <property type="protein sequence ID" value="CAA7402890.1"/>
    <property type="molecule type" value="Genomic_DNA"/>
</dbReference>
<evidence type="ECO:0000256" key="2">
    <source>
        <dbReference type="ARBA" id="ARBA00022574"/>
    </source>
</evidence>
<dbReference type="GO" id="GO:0006406">
    <property type="term" value="P:mRNA export from nucleus"/>
    <property type="evidence" value="ECO:0007669"/>
    <property type="project" value="TreeGrafter"/>
</dbReference>
<dbReference type="GO" id="GO:0000346">
    <property type="term" value="C:transcription export complex"/>
    <property type="evidence" value="ECO:0007669"/>
    <property type="project" value="TreeGrafter"/>
</dbReference>
<keyword evidence="6" id="KW-1185">Reference proteome</keyword>
<reference evidence="5" key="1">
    <citation type="submission" date="2020-02" db="EMBL/GenBank/DDBJ databases">
        <authorList>
            <person name="Scholz U."/>
            <person name="Mascher M."/>
            <person name="Fiebig A."/>
        </authorList>
    </citation>
    <scope>NUCLEOTIDE SEQUENCE</scope>
</reference>
<evidence type="ECO:0000256" key="3">
    <source>
        <dbReference type="ARBA" id="ARBA00022737"/>
    </source>
</evidence>
<dbReference type="InterPro" id="IPR036322">
    <property type="entry name" value="WD40_repeat_dom_sf"/>
</dbReference>
<dbReference type="PROSITE" id="PS50082">
    <property type="entry name" value="WD_REPEATS_2"/>
    <property type="match status" value="1"/>
</dbReference>
<name>A0A7I8KYQ1_SPIIN</name>
<dbReference type="InterPro" id="IPR001680">
    <property type="entry name" value="WD40_rpt"/>
</dbReference>
<comment type="similarity">
    <text evidence="1">Belongs to the WD repeat THOC6 family.</text>
</comment>
<dbReference type="PANTHER" id="PTHR44411">
    <property type="entry name" value="THO COMPLEX SUBUNIT 6 HOMOLOG"/>
    <property type="match status" value="1"/>
</dbReference>
<dbReference type="SMART" id="SM00320">
    <property type="entry name" value="WD40"/>
    <property type="match status" value="5"/>
</dbReference>
<sequence>MGKATGDVRDWDEEGYRNSVLQERELRAKTIFRTAFSPPATGKPDVIVVASSDGSVSPYSIPSCVASASASSSSSEFLLAQPLRLNQAHTGPAYDVKFYGDGEDAMLLSCGDDGRIRGWRWKEVLTSGGALNPVLDLVNPQHRGPWDALSPVPENNAIATNIQEGSIFSAAGDAHAYCWDVETGKLKGIFKGHKDYLHCIAARNSSNQIITGSEDGSTRLWDCRSGKCTRVIYPEKGHAPKESSWVSCVAVDTSESWLVCGTGRNLSVWSLPSCECIWSTDSHFPVQDVLFHDSQILAVGSSPVLTRYSISGTVISQMHCAPKSAFSVSSRSSGLVAVAGYGGVVDIISEFGSHLCAFRC</sequence>
<dbReference type="SUPFAM" id="SSF50978">
    <property type="entry name" value="WD40 repeat-like"/>
    <property type="match status" value="1"/>
</dbReference>
<feature type="repeat" description="WD" evidence="4">
    <location>
        <begin position="190"/>
        <end position="231"/>
    </location>
</feature>
<evidence type="ECO:0000256" key="4">
    <source>
        <dbReference type="PROSITE-ProRule" id="PRU00221"/>
    </source>
</evidence>
<evidence type="ECO:0000313" key="6">
    <source>
        <dbReference type="Proteomes" id="UP000663760"/>
    </source>
</evidence>
<dbReference type="GO" id="GO:0000347">
    <property type="term" value="C:THO complex"/>
    <property type="evidence" value="ECO:0007669"/>
    <property type="project" value="TreeGrafter"/>
</dbReference>
<dbReference type="InterPro" id="IPR015943">
    <property type="entry name" value="WD40/YVTN_repeat-like_dom_sf"/>
</dbReference>
<protein>
    <submittedName>
        <fullName evidence="5">Uncharacterized protein</fullName>
    </submittedName>
</protein>
<organism evidence="5 6">
    <name type="scientific">Spirodela intermedia</name>
    <name type="common">Intermediate duckweed</name>
    <dbReference type="NCBI Taxonomy" id="51605"/>
    <lineage>
        <taxon>Eukaryota</taxon>
        <taxon>Viridiplantae</taxon>
        <taxon>Streptophyta</taxon>
        <taxon>Embryophyta</taxon>
        <taxon>Tracheophyta</taxon>
        <taxon>Spermatophyta</taxon>
        <taxon>Magnoliopsida</taxon>
        <taxon>Liliopsida</taxon>
        <taxon>Araceae</taxon>
        <taxon>Lemnoideae</taxon>
        <taxon>Spirodela</taxon>
    </lineage>
</organism>
<dbReference type="PANTHER" id="PTHR44411:SF1">
    <property type="entry name" value="THO COMPLEX SUBUNIT 6 HOMOLOG"/>
    <property type="match status" value="1"/>
</dbReference>
<accession>A0A7I8KYQ1</accession>
<proteinExistence type="inferred from homology"/>
<dbReference type="Proteomes" id="UP000663760">
    <property type="component" value="Chromosome 9"/>
</dbReference>
<dbReference type="InterPro" id="IPR019775">
    <property type="entry name" value="WD40_repeat_CS"/>
</dbReference>